<evidence type="ECO:0000313" key="1">
    <source>
        <dbReference type="EMBL" id="RSB28887.1"/>
    </source>
</evidence>
<dbReference type="Proteomes" id="UP000275321">
    <property type="component" value="Unassembled WGS sequence"/>
</dbReference>
<protein>
    <submittedName>
        <fullName evidence="1">DUF2623 family protein</fullName>
    </submittedName>
</protein>
<gene>
    <name evidence="1" type="ORF">EGK68_18675</name>
</gene>
<accession>A0A3R8Z0L6</accession>
<dbReference type="AlphaFoldDB" id="A0A3R8Z0L6"/>
<name>A0A3R8Z0L6_ENTCL</name>
<reference evidence="1 2" key="1">
    <citation type="submission" date="2018-10" db="EMBL/GenBank/DDBJ databases">
        <title>Transmission dynamics of multidrug resistant bacteria on intensive care unit surfaces.</title>
        <authorList>
            <person name="D'Souza A.W."/>
            <person name="Potter R.F."/>
            <person name="Wallace M."/>
            <person name="Shupe A."/>
            <person name="Patel S."/>
            <person name="Sun S."/>
            <person name="Gul D."/>
            <person name="Kwon J.H."/>
            <person name="Andleeb S."/>
            <person name="Burnham C.-A.D."/>
            <person name="Dantas G."/>
        </authorList>
    </citation>
    <scope>NUCLEOTIDE SEQUENCE [LARGE SCALE GENOMIC DNA]</scope>
    <source>
        <strain evidence="1 2">EC_073</strain>
    </source>
</reference>
<organism evidence="1 2">
    <name type="scientific">Enterobacter cloacae</name>
    <dbReference type="NCBI Taxonomy" id="550"/>
    <lineage>
        <taxon>Bacteria</taxon>
        <taxon>Pseudomonadati</taxon>
        <taxon>Pseudomonadota</taxon>
        <taxon>Gammaproteobacteria</taxon>
        <taxon>Enterobacterales</taxon>
        <taxon>Enterobacteriaceae</taxon>
        <taxon>Enterobacter</taxon>
        <taxon>Enterobacter cloacae complex</taxon>
    </lineage>
</organism>
<dbReference type="Pfam" id="PF11115">
    <property type="entry name" value="DUF2623"/>
    <property type="match status" value="1"/>
</dbReference>
<sequence>MNNHFGKGLMKGVNMAGPCSETMPGKFCNDYIRGFVIGYCYQLEQKTGEKSVAALEAGRLTRQYNLDREIMAEFFLEFRTDKFLHYFNIGYSGGSN</sequence>
<dbReference type="EMBL" id="RHWT01000029">
    <property type="protein sequence ID" value="RSB28887.1"/>
    <property type="molecule type" value="Genomic_DNA"/>
</dbReference>
<dbReference type="InterPro" id="IPR022574">
    <property type="entry name" value="DUF2623"/>
</dbReference>
<proteinExistence type="predicted"/>
<dbReference type="RefSeq" id="WP_110209805.1">
    <property type="nucleotide sequence ID" value="NZ_RHWT01000029.1"/>
</dbReference>
<evidence type="ECO:0000313" key="2">
    <source>
        <dbReference type="Proteomes" id="UP000275321"/>
    </source>
</evidence>
<comment type="caution">
    <text evidence="1">The sequence shown here is derived from an EMBL/GenBank/DDBJ whole genome shotgun (WGS) entry which is preliminary data.</text>
</comment>